<dbReference type="InterPro" id="IPR001932">
    <property type="entry name" value="PPM-type_phosphatase-like_dom"/>
</dbReference>
<dbReference type="SMART" id="SM00331">
    <property type="entry name" value="PP2C_SIG"/>
    <property type="match status" value="1"/>
</dbReference>
<dbReference type="SUPFAM" id="SSF55781">
    <property type="entry name" value="GAF domain-like"/>
    <property type="match status" value="1"/>
</dbReference>
<feature type="coiled-coil region" evidence="2">
    <location>
        <begin position="306"/>
        <end position="379"/>
    </location>
</feature>
<dbReference type="Pfam" id="PF07228">
    <property type="entry name" value="SpoIIE"/>
    <property type="match status" value="1"/>
</dbReference>
<feature type="domain" description="PAS" evidence="4">
    <location>
        <begin position="490"/>
        <end position="541"/>
    </location>
</feature>
<name>A0A7D4C7D9_9BACT</name>
<dbReference type="InterPro" id="IPR035965">
    <property type="entry name" value="PAS-like_dom_sf"/>
</dbReference>
<dbReference type="Gene3D" id="3.60.40.10">
    <property type="entry name" value="PPM-type phosphatase domain"/>
    <property type="match status" value="1"/>
</dbReference>
<dbReference type="GO" id="GO:0016791">
    <property type="term" value="F:phosphatase activity"/>
    <property type="evidence" value="ECO:0007669"/>
    <property type="project" value="TreeGrafter"/>
</dbReference>
<evidence type="ECO:0000313" key="7">
    <source>
        <dbReference type="Proteomes" id="UP000500961"/>
    </source>
</evidence>
<dbReference type="InterPro" id="IPR013767">
    <property type="entry name" value="PAS_fold"/>
</dbReference>
<keyword evidence="1" id="KW-0378">Hydrolase</keyword>
<reference evidence="6 7" key="1">
    <citation type="submission" date="2019-07" db="EMBL/GenBank/DDBJ databases">
        <title>Thalassofilum flectens gen. nov., sp. nov., a novel moderate thermophilic anaerobe from a shallow sea hot spring in Kunashir Island (Russia), representing a new family in the order Bacteroidales, and proposal of Thalassofilacea fam. nov.</title>
        <authorList>
            <person name="Kochetkova T.V."/>
            <person name="Podosokorskaya O.A."/>
            <person name="Novikov A."/>
            <person name="Elcheninov A.G."/>
            <person name="Toshchakov S.V."/>
            <person name="Kublanov I.V."/>
        </authorList>
    </citation>
    <scope>NUCLEOTIDE SEQUENCE [LARGE SCALE GENOMIC DNA]</scope>
    <source>
        <strain evidence="6 7">38-H</strain>
    </source>
</reference>
<evidence type="ECO:0000259" key="4">
    <source>
        <dbReference type="PROSITE" id="PS50112"/>
    </source>
</evidence>
<dbReference type="Pfam" id="PF00989">
    <property type="entry name" value="PAS"/>
    <property type="match status" value="1"/>
</dbReference>
<keyword evidence="2" id="KW-0175">Coiled coil</keyword>
<dbReference type="Pfam" id="PF13185">
    <property type="entry name" value="GAF_2"/>
    <property type="match status" value="1"/>
</dbReference>
<dbReference type="SMART" id="SM00091">
    <property type="entry name" value="PAS"/>
    <property type="match status" value="2"/>
</dbReference>
<dbReference type="Gene3D" id="3.30.450.20">
    <property type="entry name" value="PAS domain"/>
    <property type="match status" value="2"/>
</dbReference>
<feature type="domain" description="PAC" evidence="5">
    <location>
        <begin position="439"/>
        <end position="490"/>
    </location>
</feature>
<dbReference type="PROSITE" id="PS50113">
    <property type="entry name" value="PAC"/>
    <property type="match status" value="2"/>
</dbReference>
<dbReference type="SMART" id="SM00065">
    <property type="entry name" value="GAF"/>
    <property type="match status" value="1"/>
</dbReference>
<dbReference type="InterPro" id="IPR000014">
    <property type="entry name" value="PAS"/>
</dbReference>
<proteinExistence type="predicted"/>
<dbReference type="InterPro" id="IPR052016">
    <property type="entry name" value="Bact_Sigma-Reg"/>
</dbReference>
<feature type="transmembrane region" description="Helical" evidence="3">
    <location>
        <begin position="20"/>
        <end position="41"/>
    </location>
</feature>
<dbReference type="RefSeq" id="WP_173072478.1">
    <property type="nucleotide sequence ID" value="NZ_CP041345.1"/>
</dbReference>
<dbReference type="InterPro" id="IPR036457">
    <property type="entry name" value="PPM-type-like_dom_sf"/>
</dbReference>
<keyword evidence="3" id="KW-0472">Membrane</keyword>
<organism evidence="6 7">
    <name type="scientific">Tenuifilum thalassicum</name>
    <dbReference type="NCBI Taxonomy" id="2590900"/>
    <lineage>
        <taxon>Bacteria</taxon>
        <taxon>Pseudomonadati</taxon>
        <taxon>Bacteroidota</taxon>
        <taxon>Bacteroidia</taxon>
        <taxon>Bacteroidales</taxon>
        <taxon>Tenuifilaceae</taxon>
        <taxon>Tenuifilum</taxon>
    </lineage>
</organism>
<gene>
    <name evidence="6" type="ORF">FHG85_01320</name>
</gene>
<evidence type="ECO:0000256" key="1">
    <source>
        <dbReference type="ARBA" id="ARBA00022801"/>
    </source>
</evidence>
<dbReference type="EMBL" id="CP041345">
    <property type="protein sequence ID" value="QKG78962.1"/>
    <property type="molecule type" value="Genomic_DNA"/>
</dbReference>
<keyword evidence="3" id="KW-0812">Transmembrane</keyword>
<dbReference type="PROSITE" id="PS50112">
    <property type="entry name" value="PAS"/>
    <property type="match status" value="2"/>
</dbReference>
<evidence type="ECO:0000313" key="6">
    <source>
        <dbReference type="EMBL" id="QKG78962.1"/>
    </source>
</evidence>
<dbReference type="SUPFAM" id="SSF55785">
    <property type="entry name" value="PYP-like sensor domain (PAS domain)"/>
    <property type="match status" value="2"/>
</dbReference>
<dbReference type="InterPro" id="IPR000700">
    <property type="entry name" value="PAS-assoc_C"/>
</dbReference>
<dbReference type="NCBIfam" id="TIGR00229">
    <property type="entry name" value="sensory_box"/>
    <property type="match status" value="2"/>
</dbReference>
<keyword evidence="3" id="KW-1133">Transmembrane helix</keyword>
<evidence type="ECO:0000259" key="5">
    <source>
        <dbReference type="PROSITE" id="PS50113"/>
    </source>
</evidence>
<dbReference type="GO" id="GO:0006355">
    <property type="term" value="P:regulation of DNA-templated transcription"/>
    <property type="evidence" value="ECO:0007669"/>
    <property type="project" value="InterPro"/>
</dbReference>
<evidence type="ECO:0000256" key="3">
    <source>
        <dbReference type="SAM" id="Phobius"/>
    </source>
</evidence>
<evidence type="ECO:0000256" key="2">
    <source>
        <dbReference type="SAM" id="Coils"/>
    </source>
</evidence>
<dbReference type="CDD" id="cd00130">
    <property type="entry name" value="PAS"/>
    <property type="match status" value="2"/>
</dbReference>
<dbReference type="Gene3D" id="3.30.450.40">
    <property type="match status" value="1"/>
</dbReference>
<dbReference type="PANTHER" id="PTHR43156:SF9">
    <property type="entry name" value="HAMP DOMAIN-CONTAINING PROTEIN"/>
    <property type="match status" value="1"/>
</dbReference>
<dbReference type="KEGG" id="ttz:FHG85_01320"/>
<feature type="domain" description="PAS" evidence="4">
    <location>
        <begin position="365"/>
        <end position="435"/>
    </location>
</feature>
<feature type="domain" description="PAC" evidence="5">
    <location>
        <begin position="564"/>
        <end position="614"/>
    </location>
</feature>
<dbReference type="Pfam" id="PF13426">
    <property type="entry name" value="PAS_9"/>
    <property type="match status" value="1"/>
</dbReference>
<dbReference type="PANTHER" id="PTHR43156">
    <property type="entry name" value="STAGE II SPORULATION PROTEIN E-RELATED"/>
    <property type="match status" value="1"/>
</dbReference>
<dbReference type="AlphaFoldDB" id="A0A7D4C7D9"/>
<accession>A0A7D4C7D9</accession>
<dbReference type="InterPro" id="IPR003018">
    <property type="entry name" value="GAF"/>
</dbReference>
<protein>
    <submittedName>
        <fullName evidence="6">PAS domain S-box protein</fullName>
    </submittedName>
</protein>
<dbReference type="InterPro" id="IPR029016">
    <property type="entry name" value="GAF-like_dom_sf"/>
</dbReference>
<dbReference type="Proteomes" id="UP000500961">
    <property type="component" value="Chromosome"/>
</dbReference>
<keyword evidence="7" id="KW-1185">Reference proteome</keyword>
<sequence length="870" mass="100187">MISYSSISTTNNQDVIRKKVLHAFLLGILFPLIAWTVDIVLQTKPITLGNILLIHSQNPMHWIIDLAPFVMAFYTWWVTTSNLRKILILEKELRQRDEDIEKNAQFAKLIGEGNYNAPFEIGGDDDILGKSLLLMRDNLLANQKKEAEQNWITKGKDEVSHILRLHHNLDELAYDVLVKLINYIRSIQGAIYLYDEEKDRLINLATYAYNRRKYIKQEFKIGEGLIGECAYERDYIYRTEIPDDYVTITSGILGDKKPKSLLLIPLITDEKLEGVLEFASLDDEIPELTIRFLKEVGEIIARTIFNLRINQKTERLLQEAQQMAQELRENEEELRQNAEEMRITQEELEISNAKLESKIQEVENAQKRLHSLLENASEIISIYNSDKQLTYISPSVTKILGYTPQEMMSGKDFDRLTRKGESAFNEMFEQLLENPRIAITIQYTFMKKDGEKIFLEVTGRNLLDDPAIGGIIINSRDITERKRAEKEERMRSKMQSLSENSPDIIMRVNPSGQFFYANPMVGKYLGINNNELINQTISVLDNIPELYNFIRDAIKTIRVEKENYEGEITFNTNLGETVMHIVAIPEFNENELETILFVAHDITDQKKTEREIQEKNRKITESINYAQRIQTSILPSNKIIRQYLPKSFIYYHPRDVVSGDFPWFFVKDDFIYIAAVDCTGHGVPGALLSFIGFFTLNNVVDHDSSYTAGQILDHLHYGVRKTLKQDRPDADARDGMDIAFCKIDPKSNELQYSGAHRPLYFVRNGELTQYKGDRKAIGGIPHPKKAEEPFTNYTITYKPGDRIFFFSDGIVDQVGGPIKKKFGAPAVREIIINNQNTPIQELHSVFENAVTEYQGDNKQVDDILLIGIEF</sequence>